<evidence type="ECO:0000256" key="1">
    <source>
        <dbReference type="SAM" id="Phobius"/>
    </source>
</evidence>
<feature type="domain" description="FecR protein" evidence="2">
    <location>
        <begin position="126"/>
        <end position="214"/>
    </location>
</feature>
<keyword evidence="4" id="KW-1185">Reference proteome</keyword>
<evidence type="ECO:0000313" key="3">
    <source>
        <dbReference type="EMBL" id="MBT1706943.1"/>
    </source>
</evidence>
<accession>A0AAP2DT70</accession>
<dbReference type="PANTHER" id="PTHR30273:SF2">
    <property type="entry name" value="PROTEIN FECR"/>
    <property type="match status" value="1"/>
</dbReference>
<proteinExistence type="predicted"/>
<evidence type="ECO:0000259" key="2">
    <source>
        <dbReference type="Pfam" id="PF04773"/>
    </source>
</evidence>
<comment type="caution">
    <text evidence="3">The sequence shown here is derived from an EMBL/GenBank/DDBJ whole genome shotgun (WGS) entry which is preliminary data.</text>
</comment>
<sequence>MNADTPTPRWNKISAYLSGELESSERLAFESWLQDSKANQQVFEEAKKIWASSRLKLTSADYGTEEELSRLMARLQRDERSENVRILHSPWLRVAAAVVFVVVGAWFYTQFQGSSTHIPDFIHAAGDHVATLYLPDSSRVWLNTGSRISYDKNFNITERRIYLEGEGYFEVRSDSTRPFRVLTKTTITRVVGTAFNVKETDTLTTLTVKEGKVNFSRMDNTRGEVLRVVHGEQATFHHPHQIFKKSPIINNAYAGWRRANNPAFQKEKQNPVAFLTTRYAWRKDRAHQSEVYGQVWNHAELATYKNVILKVTYATPGGKPKTMRIKTEQVIYPGQPIDFRKKLRDLSSSTSYLKVEVESAELISG</sequence>
<keyword evidence="1" id="KW-0472">Membrane</keyword>
<dbReference type="InterPro" id="IPR012373">
    <property type="entry name" value="Ferrdict_sens_TM"/>
</dbReference>
<name>A0AAP2DT70_9BACT</name>
<protein>
    <submittedName>
        <fullName evidence="3">FecR domain-containing protein</fullName>
    </submittedName>
</protein>
<organism evidence="3 4">
    <name type="scientific">Dawidia cretensis</name>
    <dbReference type="NCBI Taxonomy" id="2782350"/>
    <lineage>
        <taxon>Bacteria</taxon>
        <taxon>Pseudomonadati</taxon>
        <taxon>Bacteroidota</taxon>
        <taxon>Cytophagia</taxon>
        <taxon>Cytophagales</taxon>
        <taxon>Chryseotaleaceae</taxon>
        <taxon>Dawidia</taxon>
    </lineage>
</organism>
<dbReference type="PANTHER" id="PTHR30273">
    <property type="entry name" value="PERIPLASMIC SIGNAL SENSOR AND SIGMA FACTOR ACTIVATOR FECR-RELATED"/>
    <property type="match status" value="1"/>
</dbReference>
<dbReference type="AlphaFoldDB" id="A0AAP2DT70"/>
<feature type="transmembrane region" description="Helical" evidence="1">
    <location>
        <begin position="90"/>
        <end position="108"/>
    </location>
</feature>
<dbReference type="RefSeq" id="WP_254082524.1">
    <property type="nucleotide sequence ID" value="NZ_JAHESE010000001.1"/>
</dbReference>
<gene>
    <name evidence="3" type="ORF">KK062_01840</name>
</gene>
<dbReference type="Pfam" id="PF04773">
    <property type="entry name" value="FecR"/>
    <property type="match status" value="1"/>
</dbReference>
<dbReference type="Proteomes" id="UP001319080">
    <property type="component" value="Unassembled WGS sequence"/>
</dbReference>
<dbReference type="EMBL" id="JAHESE010000001">
    <property type="protein sequence ID" value="MBT1706943.1"/>
    <property type="molecule type" value="Genomic_DNA"/>
</dbReference>
<evidence type="ECO:0000313" key="4">
    <source>
        <dbReference type="Proteomes" id="UP001319080"/>
    </source>
</evidence>
<dbReference type="InterPro" id="IPR006860">
    <property type="entry name" value="FecR"/>
</dbReference>
<keyword evidence="1" id="KW-1133">Transmembrane helix</keyword>
<dbReference type="GO" id="GO:0016989">
    <property type="term" value="F:sigma factor antagonist activity"/>
    <property type="evidence" value="ECO:0007669"/>
    <property type="project" value="TreeGrafter"/>
</dbReference>
<dbReference type="Gene3D" id="2.60.120.1440">
    <property type="match status" value="1"/>
</dbReference>
<keyword evidence="1" id="KW-0812">Transmembrane</keyword>
<reference evidence="3 4" key="1">
    <citation type="submission" date="2021-05" db="EMBL/GenBank/DDBJ databases">
        <title>A Polyphasic approach of four new species of the genus Ohtaekwangia: Ohtaekwangia histidinii sp. nov., Ohtaekwangia cretensis sp. nov., Ohtaekwangia indiensis sp. nov., Ohtaekwangia reichenbachii sp. nov. from diverse environment.</title>
        <authorList>
            <person name="Octaviana S."/>
        </authorList>
    </citation>
    <scope>NUCLEOTIDE SEQUENCE [LARGE SCALE GENOMIC DNA]</scope>
    <source>
        <strain evidence="3 4">PWU5</strain>
    </source>
</reference>